<evidence type="ECO:0000313" key="1">
    <source>
        <dbReference type="EMBL" id="OMJ29627.1"/>
    </source>
</evidence>
<dbReference type="InterPro" id="IPR038324">
    <property type="entry name" value="Rpb4/RPC9_sf"/>
</dbReference>
<protein>
    <submittedName>
        <fullName evidence="1">DNA-directed RNA polymerase II subunit 4</fullName>
    </submittedName>
</protein>
<sequence>MASGARFKGLTEEEDASVLKLGSDFSNCECLLVSEVKILLEAQKEAKLKENKTITNIHQKTLAYAQQFGRFTNQDSVREVRK</sequence>
<accession>A0A1R1YRW5</accession>
<dbReference type="AlphaFoldDB" id="A0A1R1YRW5"/>
<dbReference type="GO" id="GO:0000428">
    <property type="term" value="C:DNA-directed RNA polymerase complex"/>
    <property type="evidence" value="ECO:0007669"/>
    <property type="project" value="UniProtKB-KW"/>
</dbReference>
<reference evidence="2" key="1">
    <citation type="submission" date="2017-01" db="EMBL/GenBank/DDBJ databases">
        <authorList>
            <person name="Wang Y."/>
            <person name="White M."/>
            <person name="Kvist S."/>
            <person name="Moncalvo J.-M."/>
        </authorList>
    </citation>
    <scope>NUCLEOTIDE SEQUENCE [LARGE SCALE GENOMIC DNA]</scope>
    <source>
        <strain evidence="2">ID-206-W2</strain>
    </source>
</reference>
<dbReference type="OrthoDB" id="2186918at2759"/>
<dbReference type="PANTHER" id="PTHR21297">
    <property type="entry name" value="DNA-DIRECTED RNA POLYMERASE II"/>
    <property type="match status" value="1"/>
</dbReference>
<dbReference type="SUPFAM" id="SSF47819">
    <property type="entry name" value="HRDC-like"/>
    <property type="match status" value="1"/>
</dbReference>
<gene>
    <name evidence="1" type="ORF">AYI69_g863</name>
</gene>
<evidence type="ECO:0000313" key="2">
    <source>
        <dbReference type="Proteomes" id="UP000187429"/>
    </source>
</evidence>
<dbReference type="Proteomes" id="UP000187429">
    <property type="component" value="Unassembled WGS sequence"/>
</dbReference>
<proteinExistence type="predicted"/>
<dbReference type="GO" id="GO:0000166">
    <property type="term" value="F:nucleotide binding"/>
    <property type="evidence" value="ECO:0007669"/>
    <property type="project" value="InterPro"/>
</dbReference>
<name>A0A1R1YRW5_9FUNG</name>
<dbReference type="EMBL" id="LSSM01000231">
    <property type="protein sequence ID" value="OMJ29627.1"/>
    <property type="molecule type" value="Genomic_DNA"/>
</dbReference>
<keyword evidence="1" id="KW-0240">DNA-directed RNA polymerase</keyword>
<dbReference type="InterPro" id="IPR045222">
    <property type="entry name" value="Rpb4-like"/>
</dbReference>
<keyword evidence="1" id="KW-0804">Transcription</keyword>
<keyword evidence="2" id="KW-1185">Reference proteome</keyword>
<dbReference type="Gene3D" id="1.20.1250.40">
    <property type="match status" value="1"/>
</dbReference>
<dbReference type="InterPro" id="IPR010997">
    <property type="entry name" value="HRDC-like_sf"/>
</dbReference>
<organism evidence="1 2">
    <name type="scientific">Smittium culicis</name>
    <dbReference type="NCBI Taxonomy" id="133412"/>
    <lineage>
        <taxon>Eukaryota</taxon>
        <taxon>Fungi</taxon>
        <taxon>Fungi incertae sedis</taxon>
        <taxon>Zoopagomycota</taxon>
        <taxon>Kickxellomycotina</taxon>
        <taxon>Harpellomycetes</taxon>
        <taxon>Harpellales</taxon>
        <taxon>Legeriomycetaceae</taxon>
        <taxon>Smittium</taxon>
    </lineage>
</organism>
<comment type="caution">
    <text evidence="1">The sequence shown here is derived from an EMBL/GenBank/DDBJ whole genome shotgun (WGS) entry which is preliminary data.</text>
</comment>